<dbReference type="Pfam" id="PF13411">
    <property type="entry name" value="MerR_1"/>
    <property type="match status" value="1"/>
</dbReference>
<feature type="domain" description="HTH merR-type" evidence="2">
    <location>
        <begin position="6"/>
        <end position="75"/>
    </location>
</feature>
<dbReference type="GO" id="GO:0003677">
    <property type="term" value="F:DNA binding"/>
    <property type="evidence" value="ECO:0007669"/>
    <property type="project" value="UniProtKB-KW"/>
</dbReference>
<dbReference type="PANTHER" id="PTHR30204">
    <property type="entry name" value="REDOX-CYCLING DRUG-SENSING TRANSCRIPTIONAL ACTIVATOR SOXR"/>
    <property type="match status" value="1"/>
</dbReference>
<proteinExistence type="predicted"/>
<dbReference type="EMBL" id="JACHNU010000001">
    <property type="protein sequence ID" value="MBB4661967.1"/>
    <property type="molecule type" value="Genomic_DNA"/>
</dbReference>
<name>A0A840IAM6_9ACTN</name>
<protein>
    <submittedName>
        <fullName evidence="3">DNA-binding transcriptional MerR regulator</fullName>
    </submittedName>
</protein>
<sequence length="310" mass="33692">MDGDTLLTIGELARRTGLTVKAIRFYSDRGIVPPTDRTSAGYRLYDETALARLQLVRTLRELDVDLATIARVLARELTLAEVAAAHADALDAQIRALRLQRTVMRMAARRDPDEKEIRTMHELATLSAEERRRIIDDFLDATFADLDADPAIEQRMRAARPDLPDDPSPEQVDAWIELAQLVRDDGFRRRTREMAEAGAAQRAAARAVPAPDAAAMRVAAEVVATEGGKALAAGVAPDAPEAAAHVAAIEAAWSQVGDGAVGALLADRLAVGTDRRAERYWQLLAIVNGWPPVPATVPAFEWAIAALRSR</sequence>
<dbReference type="RefSeq" id="WP_183340580.1">
    <property type="nucleotide sequence ID" value="NZ_JACHNU010000001.1"/>
</dbReference>
<keyword evidence="1 3" id="KW-0238">DNA-binding</keyword>
<dbReference type="AlphaFoldDB" id="A0A840IAM6"/>
<dbReference type="InterPro" id="IPR000551">
    <property type="entry name" value="MerR-type_HTH_dom"/>
</dbReference>
<evidence type="ECO:0000313" key="4">
    <source>
        <dbReference type="Proteomes" id="UP000585272"/>
    </source>
</evidence>
<dbReference type="PRINTS" id="PR00040">
    <property type="entry name" value="HTHMERR"/>
</dbReference>
<dbReference type="PANTHER" id="PTHR30204:SF93">
    <property type="entry name" value="HTH MERR-TYPE DOMAIN-CONTAINING PROTEIN"/>
    <property type="match status" value="1"/>
</dbReference>
<dbReference type="Gene3D" id="1.10.1660.10">
    <property type="match status" value="1"/>
</dbReference>
<dbReference type="InterPro" id="IPR047057">
    <property type="entry name" value="MerR_fam"/>
</dbReference>
<reference evidence="3 4" key="1">
    <citation type="submission" date="2020-08" db="EMBL/GenBank/DDBJ databases">
        <title>Genomic Encyclopedia of Archaeal and Bacterial Type Strains, Phase II (KMG-II): from individual species to whole genera.</title>
        <authorList>
            <person name="Goeker M."/>
        </authorList>
    </citation>
    <scope>NUCLEOTIDE SEQUENCE [LARGE SCALE GENOMIC DNA]</scope>
    <source>
        <strain evidence="3 4">DSM 23288</strain>
    </source>
</reference>
<accession>A0A840IAM6</accession>
<evidence type="ECO:0000259" key="2">
    <source>
        <dbReference type="PROSITE" id="PS50937"/>
    </source>
</evidence>
<dbReference type="CDD" id="cd00592">
    <property type="entry name" value="HTH_MerR-like"/>
    <property type="match status" value="1"/>
</dbReference>
<evidence type="ECO:0000256" key="1">
    <source>
        <dbReference type="ARBA" id="ARBA00023125"/>
    </source>
</evidence>
<gene>
    <name evidence="3" type="ORF">BDZ31_001540</name>
</gene>
<dbReference type="SMART" id="SM00422">
    <property type="entry name" value="HTH_MERR"/>
    <property type="match status" value="1"/>
</dbReference>
<dbReference type="PROSITE" id="PS50937">
    <property type="entry name" value="HTH_MERR_2"/>
    <property type="match status" value="1"/>
</dbReference>
<dbReference type="Proteomes" id="UP000585272">
    <property type="component" value="Unassembled WGS sequence"/>
</dbReference>
<dbReference type="InterPro" id="IPR009061">
    <property type="entry name" value="DNA-bd_dom_put_sf"/>
</dbReference>
<comment type="caution">
    <text evidence="3">The sequence shown here is derived from an EMBL/GenBank/DDBJ whole genome shotgun (WGS) entry which is preliminary data.</text>
</comment>
<dbReference type="GO" id="GO:0003700">
    <property type="term" value="F:DNA-binding transcription factor activity"/>
    <property type="evidence" value="ECO:0007669"/>
    <property type="project" value="InterPro"/>
</dbReference>
<organism evidence="3 4">
    <name type="scientific">Conexibacter arvalis</name>
    <dbReference type="NCBI Taxonomy" id="912552"/>
    <lineage>
        <taxon>Bacteria</taxon>
        <taxon>Bacillati</taxon>
        <taxon>Actinomycetota</taxon>
        <taxon>Thermoleophilia</taxon>
        <taxon>Solirubrobacterales</taxon>
        <taxon>Conexibacteraceae</taxon>
        <taxon>Conexibacter</taxon>
    </lineage>
</organism>
<dbReference type="SUPFAM" id="SSF46955">
    <property type="entry name" value="Putative DNA-binding domain"/>
    <property type="match status" value="1"/>
</dbReference>
<evidence type="ECO:0000313" key="3">
    <source>
        <dbReference type="EMBL" id="MBB4661967.1"/>
    </source>
</evidence>
<keyword evidence="4" id="KW-1185">Reference proteome</keyword>